<keyword evidence="3" id="KW-1185">Reference proteome</keyword>
<organism evidence="2 3">
    <name type="scientific">Actinomadura barringtoniae</name>
    <dbReference type="NCBI Taxonomy" id="1427535"/>
    <lineage>
        <taxon>Bacteria</taxon>
        <taxon>Bacillati</taxon>
        <taxon>Actinomycetota</taxon>
        <taxon>Actinomycetes</taxon>
        <taxon>Streptosporangiales</taxon>
        <taxon>Thermomonosporaceae</taxon>
        <taxon>Actinomadura</taxon>
    </lineage>
</organism>
<gene>
    <name evidence="2" type="ORF">J4573_32140</name>
</gene>
<feature type="transmembrane region" description="Helical" evidence="1">
    <location>
        <begin position="98"/>
        <end position="119"/>
    </location>
</feature>
<feature type="transmembrane region" description="Helical" evidence="1">
    <location>
        <begin position="55"/>
        <end position="77"/>
    </location>
</feature>
<dbReference type="AlphaFoldDB" id="A0A939T3W4"/>
<dbReference type="RefSeq" id="WP_208259680.1">
    <property type="nucleotide sequence ID" value="NZ_JAGEOJ010000014.1"/>
</dbReference>
<dbReference type="Proteomes" id="UP000669179">
    <property type="component" value="Unassembled WGS sequence"/>
</dbReference>
<feature type="transmembrane region" description="Helical" evidence="1">
    <location>
        <begin position="6"/>
        <end position="22"/>
    </location>
</feature>
<evidence type="ECO:0008006" key="4">
    <source>
        <dbReference type="Google" id="ProtNLM"/>
    </source>
</evidence>
<keyword evidence="1" id="KW-0812">Transmembrane</keyword>
<keyword evidence="1" id="KW-0472">Membrane</keyword>
<name>A0A939T3W4_9ACTN</name>
<feature type="transmembrane region" description="Helical" evidence="1">
    <location>
        <begin position="31"/>
        <end position="49"/>
    </location>
</feature>
<feature type="transmembrane region" description="Helical" evidence="1">
    <location>
        <begin position="125"/>
        <end position="144"/>
    </location>
</feature>
<dbReference type="EMBL" id="JAGEOJ010000014">
    <property type="protein sequence ID" value="MBO2451776.1"/>
    <property type="molecule type" value="Genomic_DNA"/>
</dbReference>
<evidence type="ECO:0000313" key="2">
    <source>
        <dbReference type="EMBL" id="MBO2451776.1"/>
    </source>
</evidence>
<comment type="caution">
    <text evidence="2">The sequence shown here is derived from an EMBL/GenBank/DDBJ whole genome shotgun (WGS) entry which is preliminary data.</text>
</comment>
<proteinExistence type="predicted"/>
<evidence type="ECO:0000256" key="1">
    <source>
        <dbReference type="SAM" id="Phobius"/>
    </source>
</evidence>
<evidence type="ECO:0000313" key="3">
    <source>
        <dbReference type="Proteomes" id="UP000669179"/>
    </source>
</evidence>
<reference evidence="2" key="1">
    <citation type="submission" date="2021-03" db="EMBL/GenBank/DDBJ databases">
        <authorList>
            <person name="Kanchanasin P."/>
            <person name="Saeng-In P."/>
            <person name="Phongsopitanun W."/>
            <person name="Yuki M."/>
            <person name="Kudo T."/>
            <person name="Ohkuma M."/>
            <person name="Tanasupawat S."/>
        </authorList>
    </citation>
    <scope>NUCLEOTIDE SEQUENCE</scope>
    <source>
        <strain evidence="2">GKU 128</strain>
    </source>
</reference>
<protein>
    <recommendedName>
        <fullName evidence="4">DUF1453 domain-containing protein</fullName>
    </recommendedName>
</protein>
<sequence length="159" mass="16878">MDQIQTALIVVALVGFVLYRQLQARQITEKAYTLPAIMVIIGVVQGGIYDKVHPAVSVAILIAGVVSAVALGGVRAVTMKIWQDERGTRWRRGTPLTLGAWVLSVGVRVGLIAIGYWAGMKSETGGLLLFLGLTLLAQNAVVAWRAQRLDGAGTVSVVA</sequence>
<keyword evidence="1" id="KW-1133">Transmembrane helix</keyword>
<accession>A0A939T3W4</accession>